<dbReference type="PANTHER" id="PTHR43649:SF12">
    <property type="entry name" value="DIACETYLCHITOBIOSE BINDING PROTEIN DASA"/>
    <property type="match status" value="1"/>
</dbReference>
<dbReference type="PROSITE" id="PS51257">
    <property type="entry name" value="PROKAR_LIPOPROTEIN"/>
    <property type="match status" value="1"/>
</dbReference>
<dbReference type="OrthoDB" id="9770625at2"/>
<dbReference type="Gene3D" id="3.40.190.10">
    <property type="entry name" value="Periplasmic binding protein-like II"/>
    <property type="match status" value="2"/>
</dbReference>
<evidence type="ECO:0000313" key="2">
    <source>
        <dbReference type="EMBL" id="SEP49014.1"/>
    </source>
</evidence>
<dbReference type="InterPro" id="IPR050490">
    <property type="entry name" value="Bact_solute-bd_prot1"/>
</dbReference>
<dbReference type="EMBL" id="FOEF01000012">
    <property type="protein sequence ID" value="SEP49014.1"/>
    <property type="molecule type" value="Genomic_DNA"/>
</dbReference>
<dbReference type="Proteomes" id="UP000198582">
    <property type="component" value="Unassembled WGS sequence"/>
</dbReference>
<dbReference type="STRING" id="394193.SAMN04489732_112231"/>
<feature type="chain" id="PRO_5011760814" evidence="1">
    <location>
        <begin position="28"/>
        <end position="448"/>
    </location>
</feature>
<reference evidence="2 3" key="1">
    <citation type="submission" date="2016-10" db="EMBL/GenBank/DDBJ databases">
        <authorList>
            <person name="de Groot N.N."/>
        </authorList>
    </citation>
    <scope>NUCLEOTIDE SEQUENCE [LARGE SCALE GENOMIC DNA]</scope>
    <source>
        <strain evidence="2 3">DSM 44993</strain>
    </source>
</reference>
<dbReference type="CDD" id="cd13585">
    <property type="entry name" value="PBP2_TMBP_like"/>
    <property type="match status" value="1"/>
</dbReference>
<name>A0A1H8Y9R3_9PSEU</name>
<sequence length="448" mass="48555">MVESVRRGRVFLIFSAAVVLLGAQACGASKQADETINVLMVNNPQMVELQQLTANVFTRDTGIKVNFTLRPENQLRDEVQKEFTAQTGRYDVASISNFETPLFARENLLAPLSDYAAEDTDFDQGDIIDSIRSSLTGDDGKIYAEPFYGESSFLMYRLDVLNQLGIKLPATPTWQQVADAAAAADQPGKGMRGICLRGQPGWGEMIAPMTTVVNTFGGAWFSQDWQATVDSPEFTAAAKFYIGLAHDHGEDNAANSGYAECLDAMLKGKVAMWYDATAGATQLEAPDSLVRGKIGYVAAPVVNTGSSGWLYAWAWGIERASKHQDAAWKFISWASGKKYEQLAAQTLGGAKVPAGKRRSTYSDPQYLADSGAFASPTELAIESVNPLKPGVQPRPTVGIQFVDVPEFQDLGNKTSALFSSAIAGDLTVKDALQRSQDLAEQVAVKYRK</sequence>
<protein>
    <submittedName>
        <fullName evidence="2">Carbohydrate ABC transporter substrate-binding protein, CUT1 family</fullName>
    </submittedName>
</protein>
<accession>A0A1H8Y9R3</accession>
<dbReference type="RefSeq" id="WP_091621197.1">
    <property type="nucleotide sequence ID" value="NZ_FOEF01000012.1"/>
</dbReference>
<evidence type="ECO:0000256" key="1">
    <source>
        <dbReference type="SAM" id="SignalP"/>
    </source>
</evidence>
<dbReference type="AlphaFoldDB" id="A0A1H8Y9R3"/>
<dbReference type="SUPFAM" id="SSF53850">
    <property type="entry name" value="Periplasmic binding protein-like II"/>
    <property type="match status" value="1"/>
</dbReference>
<dbReference type="InterPro" id="IPR006059">
    <property type="entry name" value="SBP"/>
</dbReference>
<dbReference type="PANTHER" id="PTHR43649">
    <property type="entry name" value="ARABINOSE-BINDING PROTEIN-RELATED"/>
    <property type="match status" value="1"/>
</dbReference>
<gene>
    <name evidence="2" type="ORF">SAMN04489732_112231</name>
</gene>
<dbReference type="Pfam" id="PF01547">
    <property type="entry name" value="SBP_bac_1"/>
    <property type="match status" value="1"/>
</dbReference>
<proteinExistence type="predicted"/>
<keyword evidence="1" id="KW-0732">Signal</keyword>
<organism evidence="2 3">
    <name type="scientific">Amycolatopsis saalfeldensis</name>
    <dbReference type="NCBI Taxonomy" id="394193"/>
    <lineage>
        <taxon>Bacteria</taxon>
        <taxon>Bacillati</taxon>
        <taxon>Actinomycetota</taxon>
        <taxon>Actinomycetes</taxon>
        <taxon>Pseudonocardiales</taxon>
        <taxon>Pseudonocardiaceae</taxon>
        <taxon>Amycolatopsis</taxon>
    </lineage>
</organism>
<keyword evidence="3" id="KW-1185">Reference proteome</keyword>
<feature type="signal peptide" evidence="1">
    <location>
        <begin position="1"/>
        <end position="27"/>
    </location>
</feature>
<evidence type="ECO:0000313" key="3">
    <source>
        <dbReference type="Proteomes" id="UP000198582"/>
    </source>
</evidence>